<dbReference type="AlphaFoldDB" id="A0A917EPP6"/>
<dbReference type="EMBL" id="BMFK01000001">
    <property type="protein sequence ID" value="GGE69506.1"/>
    <property type="molecule type" value="Genomic_DNA"/>
</dbReference>
<dbReference type="InterPro" id="IPR052913">
    <property type="entry name" value="Glycopeptide_resist_protein"/>
</dbReference>
<dbReference type="Proteomes" id="UP000605259">
    <property type="component" value="Unassembled WGS sequence"/>
</dbReference>
<dbReference type="Pfam" id="PF04294">
    <property type="entry name" value="VanW"/>
    <property type="match status" value="1"/>
</dbReference>
<dbReference type="PANTHER" id="PTHR35788:SF1">
    <property type="entry name" value="EXPORTED PROTEIN"/>
    <property type="match status" value="1"/>
</dbReference>
<organism evidence="2 3">
    <name type="scientific">Priestia taiwanensis</name>
    <dbReference type="NCBI Taxonomy" id="1347902"/>
    <lineage>
        <taxon>Bacteria</taxon>
        <taxon>Bacillati</taxon>
        <taxon>Bacillota</taxon>
        <taxon>Bacilli</taxon>
        <taxon>Bacillales</taxon>
        <taxon>Bacillaceae</taxon>
        <taxon>Priestia</taxon>
    </lineage>
</organism>
<dbReference type="InterPro" id="IPR022029">
    <property type="entry name" value="YoaR-like_PG-bd"/>
</dbReference>
<gene>
    <name evidence="2" type="ORF">GCM10007140_19460</name>
</gene>
<reference evidence="2" key="1">
    <citation type="journal article" date="2014" name="Int. J. Syst. Evol. Microbiol.">
        <title>Complete genome sequence of Corynebacterium casei LMG S-19264T (=DSM 44701T), isolated from a smear-ripened cheese.</title>
        <authorList>
            <consortium name="US DOE Joint Genome Institute (JGI-PGF)"/>
            <person name="Walter F."/>
            <person name="Albersmeier A."/>
            <person name="Kalinowski J."/>
            <person name="Ruckert C."/>
        </authorList>
    </citation>
    <scope>NUCLEOTIDE SEQUENCE</scope>
    <source>
        <strain evidence="2">CGMCC 1.12698</strain>
    </source>
</reference>
<dbReference type="InterPro" id="IPR007391">
    <property type="entry name" value="Vancomycin_resist_VanW"/>
</dbReference>
<dbReference type="RefSeq" id="WP_188388168.1">
    <property type="nucleotide sequence ID" value="NZ_BMFK01000001.1"/>
</dbReference>
<accession>A0A917EPP6</accession>
<proteinExistence type="predicted"/>
<evidence type="ECO:0000313" key="2">
    <source>
        <dbReference type="EMBL" id="GGE69506.1"/>
    </source>
</evidence>
<sequence length="418" mass="45577">MKFKIPIIAAVVSFGVLGGVAGATYYNHTAELNQELDTYVLQGTTFEGVDLKGKTREEVEQIVQAKVDEWNATQLTLTLNGQNKTLTWGDLGVSYEGTAIADDIFSGQEANYGDRVDMKKEAESGVRTRVYNLKQVFSPEKYDEALQSDYNKPLTQPKNASVYMAGSQKQITPGKNGVMVDKEKLKGLVETAVVEKQATVTVPTKEFAPKRTTEDVQKMDFSKTVAGFGSPMTGREGNTRFNVERAAKSIDGTLLEPGEVFSFKGEVGHANKANGYKESTVYVNGELSTDYGGGICQVSSTLYNAVLNADLDIVERVNHSRTVGYVPIGLDATVADYGPDFKFKNSLDYPLYVQAIPSGSTLTINLLGKEATGKQVTLTSKKDSETDTHIKASAYKTVKQNGKVIVENKLIGRSTYKK</sequence>
<comment type="caution">
    <text evidence="2">The sequence shown here is derived from an EMBL/GenBank/DDBJ whole genome shotgun (WGS) entry which is preliminary data.</text>
</comment>
<evidence type="ECO:0000259" key="1">
    <source>
        <dbReference type="Pfam" id="PF12229"/>
    </source>
</evidence>
<keyword evidence="3" id="KW-1185">Reference proteome</keyword>
<protein>
    <recommendedName>
        <fullName evidence="1">YoaR-like putative peptidoglycan binding domain-containing protein</fullName>
    </recommendedName>
</protein>
<reference evidence="2" key="2">
    <citation type="submission" date="2020-09" db="EMBL/GenBank/DDBJ databases">
        <authorList>
            <person name="Sun Q."/>
            <person name="Zhou Y."/>
        </authorList>
    </citation>
    <scope>NUCLEOTIDE SEQUENCE</scope>
    <source>
        <strain evidence="2">CGMCC 1.12698</strain>
    </source>
</reference>
<dbReference type="PANTHER" id="PTHR35788">
    <property type="entry name" value="EXPORTED PROTEIN-RELATED"/>
    <property type="match status" value="1"/>
</dbReference>
<feature type="domain" description="YoaR-like putative peptidoglycan binding" evidence="1">
    <location>
        <begin position="86"/>
        <end position="199"/>
    </location>
</feature>
<name>A0A917EPP6_9BACI</name>
<evidence type="ECO:0000313" key="3">
    <source>
        <dbReference type="Proteomes" id="UP000605259"/>
    </source>
</evidence>
<dbReference type="Pfam" id="PF12229">
    <property type="entry name" value="PG_binding_4"/>
    <property type="match status" value="1"/>
</dbReference>